<dbReference type="Proteomes" id="UP001500151">
    <property type="component" value="Unassembled WGS sequence"/>
</dbReference>
<dbReference type="InterPro" id="IPR001958">
    <property type="entry name" value="Tet-R_TetA/multi-R_MdtG-like"/>
</dbReference>
<gene>
    <name evidence="9" type="ORF">GCM10010307_39150</name>
</gene>
<evidence type="ECO:0000313" key="10">
    <source>
        <dbReference type="Proteomes" id="UP001500151"/>
    </source>
</evidence>
<evidence type="ECO:0000256" key="1">
    <source>
        <dbReference type="ARBA" id="ARBA00004651"/>
    </source>
</evidence>
<dbReference type="PROSITE" id="PS50850">
    <property type="entry name" value="MFS"/>
    <property type="match status" value="1"/>
</dbReference>
<evidence type="ECO:0000313" key="9">
    <source>
        <dbReference type="EMBL" id="GAA2639664.1"/>
    </source>
</evidence>
<feature type="domain" description="Major facilitator superfamily (MFS) profile" evidence="8">
    <location>
        <begin position="1"/>
        <end position="398"/>
    </location>
</feature>
<evidence type="ECO:0000256" key="5">
    <source>
        <dbReference type="ARBA" id="ARBA00023136"/>
    </source>
</evidence>
<protein>
    <submittedName>
        <fullName evidence="9">MFS transporter</fullName>
    </submittedName>
</protein>
<evidence type="ECO:0000256" key="3">
    <source>
        <dbReference type="ARBA" id="ARBA00022692"/>
    </source>
</evidence>
<dbReference type="InterPro" id="IPR050189">
    <property type="entry name" value="MFS_Efflux_Transporters"/>
</dbReference>
<keyword evidence="10" id="KW-1185">Reference proteome</keyword>
<dbReference type="InterPro" id="IPR011701">
    <property type="entry name" value="MFS"/>
</dbReference>
<keyword evidence="3 7" id="KW-0812">Transmembrane</keyword>
<dbReference type="PRINTS" id="PR01035">
    <property type="entry name" value="TCRTETA"/>
</dbReference>
<dbReference type="EMBL" id="BAAASJ010000037">
    <property type="protein sequence ID" value="GAA2639664.1"/>
    <property type="molecule type" value="Genomic_DNA"/>
</dbReference>
<name>A0ABN3QZY8_9ACTN</name>
<feature type="region of interest" description="Disordered" evidence="6">
    <location>
        <begin position="178"/>
        <end position="204"/>
    </location>
</feature>
<sequence length="403" mass="40212">MSAIAFAVALGVGVVAPAIPLLSKHFGLDAAAAGLIVSSFSLVRLIFGPLGGGLADRMGERCTLIVGLVVVALSSLLAGLSANFSQLLVFRAVGGIGSALFTVAATVLVIRAASAHVRGRAMGMYHAGFMAGGIAGPAAGGAVLAMSLRAPFFLYAGIIAIAILIAVLALRRSGSAAPQAAGTSEDPGARGVGEGGEAQESSAEAQTTELRFSEAFRSPSYVSALASNLTLGFTIVGMRSVLVPLLLTSMGTGPQWIGAALGTLAAVEVIVIYPAGHLTDTVGRRFGVLTGSLLCAIGMAALIWVPNPVMVIADMVVLGIGSAFLSTAPGALAADALQGRGGRMVAGFQMPNDLGVVLGPLTVGLLVDHGSFGLAFAVGAGSLVVCGSLALRIQPDVPSASRK</sequence>
<feature type="transmembrane region" description="Helical" evidence="7">
    <location>
        <begin position="221"/>
        <end position="242"/>
    </location>
</feature>
<comment type="caution">
    <text evidence="9">The sequence shown here is derived from an EMBL/GenBank/DDBJ whole genome shotgun (WGS) entry which is preliminary data.</text>
</comment>
<feature type="transmembrane region" description="Helical" evidence="7">
    <location>
        <begin position="122"/>
        <end position="146"/>
    </location>
</feature>
<reference evidence="9 10" key="1">
    <citation type="journal article" date="2019" name="Int. J. Syst. Evol. Microbiol.">
        <title>The Global Catalogue of Microorganisms (GCM) 10K type strain sequencing project: providing services to taxonomists for standard genome sequencing and annotation.</title>
        <authorList>
            <consortium name="The Broad Institute Genomics Platform"/>
            <consortium name="The Broad Institute Genome Sequencing Center for Infectious Disease"/>
            <person name="Wu L."/>
            <person name="Ma J."/>
        </authorList>
    </citation>
    <scope>NUCLEOTIDE SEQUENCE [LARGE SCALE GENOMIC DNA]</scope>
    <source>
        <strain evidence="9 10">JCM 4524</strain>
    </source>
</reference>
<dbReference type="InterPro" id="IPR020846">
    <property type="entry name" value="MFS_dom"/>
</dbReference>
<evidence type="ECO:0000256" key="6">
    <source>
        <dbReference type="SAM" id="MobiDB-lite"/>
    </source>
</evidence>
<comment type="subcellular location">
    <subcellularLocation>
        <location evidence="1">Cell membrane</location>
        <topology evidence="1">Multi-pass membrane protein</topology>
    </subcellularLocation>
</comment>
<keyword evidence="5 7" id="KW-0472">Membrane</keyword>
<feature type="transmembrane region" description="Helical" evidence="7">
    <location>
        <begin position="62"/>
        <end position="82"/>
    </location>
</feature>
<feature type="transmembrane region" description="Helical" evidence="7">
    <location>
        <begin position="88"/>
        <end position="110"/>
    </location>
</feature>
<feature type="transmembrane region" description="Helical" evidence="7">
    <location>
        <begin position="28"/>
        <end position="50"/>
    </location>
</feature>
<feature type="transmembrane region" description="Helical" evidence="7">
    <location>
        <begin position="345"/>
        <end position="366"/>
    </location>
</feature>
<dbReference type="CDD" id="cd17325">
    <property type="entry name" value="MFS_MdtG_SLC18_like"/>
    <property type="match status" value="1"/>
</dbReference>
<dbReference type="RefSeq" id="WP_344391595.1">
    <property type="nucleotide sequence ID" value="NZ_BAAASJ010000037.1"/>
</dbReference>
<feature type="transmembrane region" description="Helical" evidence="7">
    <location>
        <begin position="152"/>
        <end position="170"/>
    </location>
</feature>
<feature type="transmembrane region" description="Helical" evidence="7">
    <location>
        <begin position="311"/>
        <end position="333"/>
    </location>
</feature>
<keyword evidence="2" id="KW-1003">Cell membrane</keyword>
<feature type="transmembrane region" description="Helical" evidence="7">
    <location>
        <begin position="254"/>
        <end position="274"/>
    </location>
</feature>
<dbReference type="SUPFAM" id="SSF103473">
    <property type="entry name" value="MFS general substrate transporter"/>
    <property type="match status" value="1"/>
</dbReference>
<proteinExistence type="predicted"/>
<dbReference type="InterPro" id="IPR036259">
    <property type="entry name" value="MFS_trans_sf"/>
</dbReference>
<dbReference type="Gene3D" id="1.20.1250.20">
    <property type="entry name" value="MFS general substrate transporter like domains"/>
    <property type="match status" value="2"/>
</dbReference>
<organism evidence="9 10">
    <name type="scientific">Streptomyces vastus</name>
    <dbReference type="NCBI Taxonomy" id="285451"/>
    <lineage>
        <taxon>Bacteria</taxon>
        <taxon>Bacillati</taxon>
        <taxon>Actinomycetota</taxon>
        <taxon>Actinomycetes</taxon>
        <taxon>Kitasatosporales</taxon>
        <taxon>Streptomycetaceae</taxon>
        <taxon>Streptomyces</taxon>
    </lineage>
</organism>
<evidence type="ECO:0000259" key="8">
    <source>
        <dbReference type="PROSITE" id="PS50850"/>
    </source>
</evidence>
<dbReference type="PANTHER" id="PTHR43124:SF3">
    <property type="entry name" value="CHLORAMPHENICOL EFFLUX PUMP RV0191"/>
    <property type="match status" value="1"/>
</dbReference>
<dbReference type="PANTHER" id="PTHR43124">
    <property type="entry name" value="PURINE EFFLUX PUMP PBUE"/>
    <property type="match status" value="1"/>
</dbReference>
<keyword evidence="4 7" id="KW-1133">Transmembrane helix</keyword>
<feature type="transmembrane region" description="Helical" evidence="7">
    <location>
        <begin position="286"/>
        <end position="305"/>
    </location>
</feature>
<evidence type="ECO:0000256" key="2">
    <source>
        <dbReference type="ARBA" id="ARBA00022475"/>
    </source>
</evidence>
<feature type="transmembrane region" description="Helical" evidence="7">
    <location>
        <begin position="372"/>
        <end position="393"/>
    </location>
</feature>
<accession>A0ABN3QZY8</accession>
<dbReference type="Pfam" id="PF07690">
    <property type="entry name" value="MFS_1"/>
    <property type="match status" value="1"/>
</dbReference>
<evidence type="ECO:0000256" key="7">
    <source>
        <dbReference type="SAM" id="Phobius"/>
    </source>
</evidence>
<evidence type="ECO:0000256" key="4">
    <source>
        <dbReference type="ARBA" id="ARBA00022989"/>
    </source>
</evidence>